<sequence length="70" mass="7627">MCFGSSSSKEKYPPPRRINYGNDYNQYIRDYDNYQRANAQRLKYDKKKASRRAAVVAAAAGASGGGGGGC</sequence>
<protein>
    <submittedName>
        <fullName evidence="1">Uncharacterized protein</fullName>
    </submittedName>
</protein>
<name>A0A1S9RLF3_PENBI</name>
<accession>A0A1S9RLF3</accession>
<proteinExistence type="predicted"/>
<comment type="caution">
    <text evidence="1">The sequence shown here is derived from an EMBL/GenBank/DDBJ whole genome shotgun (WGS) entry which is preliminary data.</text>
</comment>
<evidence type="ECO:0000313" key="1">
    <source>
        <dbReference type="EMBL" id="OOQ85858.1"/>
    </source>
</evidence>
<evidence type="ECO:0000313" key="2">
    <source>
        <dbReference type="Proteomes" id="UP000190744"/>
    </source>
</evidence>
<dbReference type="Proteomes" id="UP000190744">
    <property type="component" value="Unassembled WGS sequence"/>
</dbReference>
<dbReference type="EMBL" id="LJBN01000163">
    <property type="protein sequence ID" value="OOQ85858.1"/>
    <property type="molecule type" value="Genomic_DNA"/>
</dbReference>
<organism evidence="1 2">
    <name type="scientific">Penicillium brasilianum</name>
    <dbReference type="NCBI Taxonomy" id="104259"/>
    <lineage>
        <taxon>Eukaryota</taxon>
        <taxon>Fungi</taxon>
        <taxon>Dikarya</taxon>
        <taxon>Ascomycota</taxon>
        <taxon>Pezizomycotina</taxon>
        <taxon>Eurotiomycetes</taxon>
        <taxon>Eurotiomycetidae</taxon>
        <taxon>Eurotiales</taxon>
        <taxon>Aspergillaceae</taxon>
        <taxon>Penicillium</taxon>
    </lineage>
</organism>
<reference evidence="2" key="1">
    <citation type="submission" date="2015-09" db="EMBL/GenBank/DDBJ databases">
        <authorList>
            <person name="Fill T.P."/>
            <person name="Baretta J.F."/>
            <person name="de Almeida L.G."/>
            <person name="Rocha M."/>
            <person name="de Souza D.H."/>
            <person name="Malavazi I."/>
            <person name="Cerdeira L.T."/>
            <person name="Hong H."/>
            <person name="Samborskyy M."/>
            <person name="de Vasconcelos A.T."/>
            <person name="Leadlay P."/>
            <person name="Rodrigues-Filho E."/>
        </authorList>
    </citation>
    <scope>NUCLEOTIDE SEQUENCE [LARGE SCALE GENOMIC DNA]</scope>
    <source>
        <strain evidence="2">LaBioMMi 136</strain>
    </source>
</reference>
<dbReference type="AlphaFoldDB" id="A0A1S9RLF3"/>
<gene>
    <name evidence="1" type="ORF">PEBR_24123</name>
</gene>